<reference evidence="1 2" key="1">
    <citation type="submission" date="2019-01" db="EMBL/GenBank/DDBJ databases">
        <title>A draft genome assembly of the solar-powered sea slug Elysia chlorotica.</title>
        <authorList>
            <person name="Cai H."/>
            <person name="Li Q."/>
            <person name="Fang X."/>
            <person name="Li J."/>
            <person name="Curtis N.E."/>
            <person name="Altenburger A."/>
            <person name="Shibata T."/>
            <person name="Feng M."/>
            <person name="Maeda T."/>
            <person name="Schwartz J.A."/>
            <person name="Shigenobu S."/>
            <person name="Lundholm N."/>
            <person name="Nishiyama T."/>
            <person name="Yang H."/>
            <person name="Hasebe M."/>
            <person name="Li S."/>
            <person name="Pierce S.K."/>
            <person name="Wang J."/>
        </authorList>
    </citation>
    <scope>NUCLEOTIDE SEQUENCE [LARGE SCALE GENOMIC DNA]</scope>
    <source>
        <strain evidence="1">EC2010</strain>
        <tissue evidence="1">Whole organism of an adult</tissue>
    </source>
</reference>
<organism evidence="1 2">
    <name type="scientific">Elysia chlorotica</name>
    <name type="common">Eastern emerald elysia</name>
    <name type="synonym">Sea slug</name>
    <dbReference type="NCBI Taxonomy" id="188477"/>
    <lineage>
        <taxon>Eukaryota</taxon>
        <taxon>Metazoa</taxon>
        <taxon>Spiralia</taxon>
        <taxon>Lophotrochozoa</taxon>
        <taxon>Mollusca</taxon>
        <taxon>Gastropoda</taxon>
        <taxon>Heterobranchia</taxon>
        <taxon>Euthyneura</taxon>
        <taxon>Panpulmonata</taxon>
        <taxon>Sacoglossa</taxon>
        <taxon>Placobranchoidea</taxon>
        <taxon>Plakobranchidae</taxon>
        <taxon>Elysia</taxon>
    </lineage>
</organism>
<evidence type="ECO:0000313" key="2">
    <source>
        <dbReference type="Proteomes" id="UP000271974"/>
    </source>
</evidence>
<dbReference type="EMBL" id="RQTK01000337">
    <property type="protein sequence ID" value="RUS81451.1"/>
    <property type="molecule type" value="Genomic_DNA"/>
</dbReference>
<gene>
    <name evidence="1" type="ORF">EGW08_010791</name>
</gene>
<keyword evidence="2" id="KW-1185">Reference proteome</keyword>
<dbReference type="Proteomes" id="UP000271974">
    <property type="component" value="Unassembled WGS sequence"/>
</dbReference>
<name>A0A3S1A319_ELYCH</name>
<dbReference type="OrthoDB" id="6161998at2759"/>
<comment type="caution">
    <text evidence="1">The sequence shown here is derived from an EMBL/GenBank/DDBJ whole genome shotgun (WGS) entry which is preliminary data.</text>
</comment>
<proteinExistence type="predicted"/>
<feature type="non-terminal residue" evidence="1">
    <location>
        <position position="1"/>
    </location>
</feature>
<sequence length="222" mass="24559">RSYGQGRAVQGPTLSELPQVLLADLFLPSSEAPDETVLPIQHGLYVVECHICMFFQLIIKTVCSHCGEIFLDSKCQSKQCREDVHPVLVVKAIVLVDDGSNQATVSFHDAILVARLLTLTEKQWNDISEGLSDCGRLVITKDGTDSRLPIAKLLNCLCSSLLVLRPCKLAVVRDKKSPTQNLINKKAMDEFQIRQVKIAKTSVQTWSLPLLSLACFALEEVN</sequence>
<dbReference type="InterPro" id="IPR029156">
    <property type="entry name" value="CTC1"/>
</dbReference>
<dbReference type="STRING" id="188477.A0A3S1A319"/>
<evidence type="ECO:0008006" key="3">
    <source>
        <dbReference type="Google" id="ProtNLM"/>
    </source>
</evidence>
<evidence type="ECO:0000313" key="1">
    <source>
        <dbReference type="EMBL" id="RUS81451.1"/>
    </source>
</evidence>
<dbReference type="AlphaFoldDB" id="A0A3S1A319"/>
<accession>A0A3S1A319</accession>
<dbReference type="GO" id="GO:0003697">
    <property type="term" value="F:single-stranded DNA binding"/>
    <property type="evidence" value="ECO:0007669"/>
    <property type="project" value="InterPro"/>
</dbReference>
<dbReference type="Pfam" id="PF15489">
    <property type="entry name" value="CTC1"/>
    <property type="match status" value="1"/>
</dbReference>
<protein>
    <recommendedName>
        <fullName evidence="3">CST complex subunit CTC1</fullName>
    </recommendedName>
</protein>